<organism evidence="1 2">
    <name type="scientific">Trametes sanguinea</name>
    <dbReference type="NCBI Taxonomy" id="158606"/>
    <lineage>
        <taxon>Eukaryota</taxon>
        <taxon>Fungi</taxon>
        <taxon>Dikarya</taxon>
        <taxon>Basidiomycota</taxon>
        <taxon>Agaricomycotina</taxon>
        <taxon>Agaricomycetes</taxon>
        <taxon>Polyporales</taxon>
        <taxon>Polyporaceae</taxon>
        <taxon>Trametes</taxon>
    </lineage>
</organism>
<dbReference type="Proteomes" id="UP001144978">
    <property type="component" value="Unassembled WGS sequence"/>
</dbReference>
<evidence type="ECO:0000313" key="1">
    <source>
        <dbReference type="EMBL" id="KAJ2966930.1"/>
    </source>
</evidence>
<name>A0ACC1MJ27_9APHY</name>
<accession>A0ACC1MJ27</accession>
<sequence length="221" mass="24778">MYPRGEQPSGEIHHGVGVTNAVQSVRVHLWFSEEQANEVHHYLLKTRGEFRLCDVPPLTLPKVTEIQQGLCDVWDVTATAWSRHSIWKPLDIRNATILLVKCIDVGFTPGFGQLVSAMEGRMCRPERQPTSRTRASRSAHGKVKSEPVPAASTSSAGSSKGQSSRPAKLGHGKKPISDIELTDDLTLRKRKRALGQKAREEYERRLKLQKKWPIIDLTLDD</sequence>
<protein>
    <submittedName>
        <fullName evidence="1">Uncharacterized protein</fullName>
    </submittedName>
</protein>
<dbReference type="EMBL" id="JANSHE010006488">
    <property type="protein sequence ID" value="KAJ2966930.1"/>
    <property type="molecule type" value="Genomic_DNA"/>
</dbReference>
<reference evidence="1" key="1">
    <citation type="submission" date="2022-08" db="EMBL/GenBank/DDBJ databases">
        <title>Genome Sequence of Pycnoporus sanguineus.</title>
        <authorList>
            <person name="Buettner E."/>
        </authorList>
    </citation>
    <scope>NUCLEOTIDE SEQUENCE</scope>
    <source>
        <strain evidence="1">CG-C14</strain>
    </source>
</reference>
<gene>
    <name evidence="1" type="ORF">NUW54_g13662</name>
</gene>
<comment type="caution">
    <text evidence="1">The sequence shown here is derived from an EMBL/GenBank/DDBJ whole genome shotgun (WGS) entry which is preliminary data.</text>
</comment>
<proteinExistence type="predicted"/>
<keyword evidence="2" id="KW-1185">Reference proteome</keyword>
<evidence type="ECO:0000313" key="2">
    <source>
        <dbReference type="Proteomes" id="UP001144978"/>
    </source>
</evidence>